<evidence type="ECO:0000256" key="2">
    <source>
        <dbReference type="ARBA" id="ARBA00022448"/>
    </source>
</evidence>
<keyword evidence="11 12" id="KW-0998">Cell outer membrane</keyword>
<keyword evidence="8" id="KW-0406">Ion transport</keyword>
<protein>
    <submittedName>
        <fullName evidence="17">TonB-dependent receptor</fullName>
    </submittedName>
</protein>
<dbReference type="SUPFAM" id="SSF49464">
    <property type="entry name" value="Carboxypeptidase regulatory domain-like"/>
    <property type="match status" value="1"/>
</dbReference>
<dbReference type="InterPro" id="IPR012910">
    <property type="entry name" value="Plug_dom"/>
</dbReference>
<dbReference type="Gene3D" id="2.40.170.20">
    <property type="entry name" value="TonB-dependent receptor, beta-barrel domain"/>
    <property type="match status" value="1"/>
</dbReference>
<keyword evidence="7" id="KW-0408">Iron</keyword>
<evidence type="ECO:0000256" key="8">
    <source>
        <dbReference type="ARBA" id="ARBA00023065"/>
    </source>
</evidence>
<dbReference type="Gene3D" id="2.60.40.1120">
    <property type="entry name" value="Carboxypeptidase-like, regulatory domain"/>
    <property type="match status" value="1"/>
</dbReference>
<dbReference type="PANTHER" id="PTHR32552">
    <property type="entry name" value="FERRICHROME IRON RECEPTOR-RELATED"/>
    <property type="match status" value="1"/>
</dbReference>
<comment type="caution">
    <text evidence="17">The sequence shown here is derived from an EMBL/GenBank/DDBJ whole genome shotgun (WGS) entry which is preliminary data.</text>
</comment>
<evidence type="ECO:0000256" key="9">
    <source>
        <dbReference type="ARBA" id="ARBA00023077"/>
    </source>
</evidence>
<keyword evidence="10 12" id="KW-0472">Membrane</keyword>
<dbReference type="PANTHER" id="PTHR32552:SF89">
    <property type="entry name" value="CATECHOLATE SIDEROPHORE RECEPTOR FIU"/>
    <property type="match status" value="1"/>
</dbReference>
<keyword evidence="4" id="KW-0410">Iron transport</keyword>
<evidence type="ECO:0000256" key="10">
    <source>
        <dbReference type="ARBA" id="ARBA00023136"/>
    </source>
</evidence>
<dbReference type="SUPFAM" id="SSF56935">
    <property type="entry name" value="Porins"/>
    <property type="match status" value="1"/>
</dbReference>
<dbReference type="RefSeq" id="WP_382382573.1">
    <property type="nucleotide sequence ID" value="NZ_JBHMEZ010000011.1"/>
</dbReference>
<feature type="signal peptide" evidence="14">
    <location>
        <begin position="1"/>
        <end position="21"/>
    </location>
</feature>
<dbReference type="PROSITE" id="PS52016">
    <property type="entry name" value="TONB_DEPENDENT_REC_3"/>
    <property type="match status" value="1"/>
</dbReference>
<comment type="subcellular location">
    <subcellularLocation>
        <location evidence="1 12">Cell outer membrane</location>
        <topology evidence="1 12">Multi-pass membrane protein</topology>
    </subcellularLocation>
</comment>
<evidence type="ECO:0000256" key="14">
    <source>
        <dbReference type="SAM" id="SignalP"/>
    </source>
</evidence>
<name>A0ABV5F1S6_9FLAO</name>
<dbReference type="Pfam" id="PF00593">
    <property type="entry name" value="TonB_dep_Rec_b-barrel"/>
    <property type="match status" value="1"/>
</dbReference>
<keyword evidence="2 12" id="KW-0813">Transport</keyword>
<evidence type="ECO:0000256" key="4">
    <source>
        <dbReference type="ARBA" id="ARBA00022496"/>
    </source>
</evidence>
<dbReference type="Gene3D" id="2.170.130.10">
    <property type="entry name" value="TonB-dependent receptor, plug domain"/>
    <property type="match status" value="1"/>
</dbReference>
<dbReference type="Pfam" id="PF07715">
    <property type="entry name" value="Plug"/>
    <property type="match status" value="1"/>
</dbReference>
<reference evidence="17 18" key="1">
    <citation type="submission" date="2024-09" db="EMBL/GenBank/DDBJ databases">
        <authorList>
            <person name="Sun Q."/>
            <person name="Mori K."/>
        </authorList>
    </citation>
    <scope>NUCLEOTIDE SEQUENCE [LARGE SCALE GENOMIC DNA]</scope>
    <source>
        <strain evidence="17 18">CECT 8286</strain>
    </source>
</reference>
<evidence type="ECO:0000256" key="6">
    <source>
        <dbReference type="ARBA" id="ARBA00022729"/>
    </source>
</evidence>
<keyword evidence="9 13" id="KW-0798">TonB box</keyword>
<evidence type="ECO:0000259" key="16">
    <source>
        <dbReference type="Pfam" id="PF07715"/>
    </source>
</evidence>
<accession>A0ABV5F1S6</accession>
<evidence type="ECO:0000256" key="3">
    <source>
        <dbReference type="ARBA" id="ARBA00022452"/>
    </source>
</evidence>
<keyword evidence="5 12" id="KW-0812">Transmembrane</keyword>
<dbReference type="InterPro" id="IPR036942">
    <property type="entry name" value="Beta-barrel_TonB_sf"/>
</dbReference>
<proteinExistence type="inferred from homology"/>
<dbReference type="InterPro" id="IPR039426">
    <property type="entry name" value="TonB-dep_rcpt-like"/>
</dbReference>
<evidence type="ECO:0000256" key="12">
    <source>
        <dbReference type="PROSITE-ProRule" id="PRU01360"/>
    </source>
</evidence>
<keyword evidence="6 14" id="KW-0732">Signal</keyword>
<dbReference type="Proteomes" id="UP001589605">
    <property type="component" value="Unassembled WGS sequence"/>
</dbReference>
<sequence>MNLFKCLVALLILTQPFLLNAQSTIGGTVSDSNNQPISGATVIVNAKPNIYNITNSEGEFNLENIPTGQYTLSISHLGFKPIKEQIEVNGTDRSFSYILDTDLLNLHTVVITGNFTPKDQLESSTSVSTLDSEQIQKVYPRGTANLLENIPGTFTDASAGEVFTKVYTRGISAAAEDDMGWYYVSLQEDGLPVSLVQHSYYSPDIFNRVDLTTNKVEALRGGSASITAMNAPGGVYNFISRNSSEDLNGEVQLQTGVQGEGNMLYRVDAVLGGALGNNWFFNSGGHYRHDDGARNTDFTFSKGGQFKFDLTKENSRGYFKLYGKYLNDYTNRYNGVAATNWDNPEAAFGQNFNNSALLMPSFDATIPDGRNLSEGGTNSFNPSNGVHAKDLAVGFDLFQNLGNNWSIKNNMKFSSKSANWQTAISNVFVSISDPTAYYLVSNGNPFPVGQIVFKNANSGAELARIDNSGIFSGNSSEYLTGGTLPNDAIMGTSTWYKDNTADEFMQQLTLNKSWDKHDLNFGFATGFSDTSVFTQGSFAFSTYENNPQMLQVTLENPGEPVMALSDEYGVSNYGGLFFTNSRAKISQVAGFANDHWEVSDKIQLDLGVRFESITHKGSNDRYAPFTQNGGLDQDETTAYDNNILAPTGEVDEFDYTYNYVSYSFGLNYKLTEDASVFGRLSKGNKAPELNYYFNNYANVPINQAGEVQKINQVEVGLKSILKDFSFTTTVFWSELKDIGISNFEYDGDTGSIFYTPILFNTSRTLGLEWETIYKPFQNIAFRFNGIIQDPKATKWNLYDAAGTADTADDSTVDYSGNTLPFNPKLMFNFAIEYSKNKVSSFLKWRYTGKREANVANAFQLDAYSVFDAGLGYQINRNLSANLLMTNIFNSDGLANFMGANSFGANANGATSEFIENNPDASFIVIPILPRATLLQLNYTF</sequence>
<evidence type="ECO:0000256" key="1">
    <source>
        <dbReference type="ARBA" id="ARBA00004571"/>
    </source>
</evidence>
<keyword evidence="18" id="KW-1185">Reference proteome</keyword>
<evidence type="ECO:0000256" key="13">
    <source>
        <dbReference type="RuleBase" id="RU003357"/>
    </source>
</evidence>
<feature type="domain" description="TonB-dependent receptor-like beta-barrel" evidence="15">
    <location>
        <begin position="328"/>
        <end position="886"/>
    </location>
</feature>
<evidence type="ECO:0000313" key="17">
    <source>
        <dbReference type="EMBL" id="MFB9053403.1"/>
    </source>
</evidence>
<evidence type="ECO:0000256" key="7">
    <source>
        <dbReference type="ARBA" id="ARBA00023004"/>
    </source>
</evidence>
<evidence type="ECO:0000313" key="18">
    <source>
        <dbReference type="Proteomes" id="UP001589605"/>
    </source>
</evidence>
<keyword evidence="3 12" id="KW-1134">Transmembrane beta strand</keyword>
<dbReference type="InterPro" id="IPR000531">
    <property type="entry name" value="Beta-barrel_TonB"/>
</dbReference>
<dbReference type="InterPro" id="IPR037066">
    <property type="entry name" value="Plug_dom_sf"/>
</dbReference>
<dbReference type="Pfam" id="PF13715">
    <property type="entry name" value="CarbopepD_reg_2"/>
    <property type="match status" value="1"/>
</dbReference>
<dbReference type="InterPro" id="IPR008969">
    <property type="entry name" value="CarboxyPept-like_regulatory"/>
</dbReference>
<gene>
    <name evidence="17" type="ORF">ACFFVB_09980</name>
</gene>
<feature type="chain" id="PRO_5047498662" evidence="14">
    <location>
        <begin position="22"/>
        <end position="940"/>
    </location>
</feature>
<keyword evidence="17" id="KW-0675">Receptor</keyword>
<evidence type="ECO:0000256" key="11">
    <source>
        <dbReference type="ARBA" id="ARBA00023237"/>
    </source>
</evidence>
<feature type="domain" description="TonB-dependent receptor plug" evidence="16">
    <location>
        <begin position="120"/>
        <end position="235"/>
    </location>
</feature>
<dbReference type="EMBL" id="JBHMEZ010000011">
    <property type="protein sequence ID" value="MFB9053403.1"/>
    <property type="molecule type" value="Genomic_DNA"/>
</dbReference>
<evidence type="ECO:0000259" key="15">
    <source>
        <dbReference type="Pfam" id="PF00593"/>
    </source>
</evidence>
<organism evidence="17 18">
    <name type="scientific">Formosa undariae</name>
    <dbReference type="NCBI Taxonomy" id="1325436"/>
    <lineage>
        <taxon>Bacteria</taxon>
        <taxon>Pseudomonadati</taxon>
        <taxon>Bacteroidota</taxon>
        <taxon>Flavobacteriia</taxon>
        <taxon>Flavobacteriales</taxon>
        <taxon>Flavobacteriaceae</taxon>
        <taxon>Formosa</taxon>
    </lineage>
</organism>
<comment type="similarity">
    <text evidence="12 13">Belongs to the TonB-dependent receptor family.</text>
</comment>
<evidence type="ECO:0000256" key="5">
    <source>
        <dbReference type="ARBA" id="ARBA00022692"/>
    </source>
</evidence>